<evidence type="ECO:0000313" key="3">
    <source>
        <dbReference type="Proteomes" id="UP000289465"/>
    </source>
</evidence>
<name>A0A446CHG0_9BURK</name>
<proteinExistence type="predicted"/>
<dbReference type="AlphaFoldDB" id="A0A446CHG0"/>
<feature type="domain" description="DUF3846" evidence="1">
    <location>
        <begin position="14"/>
        <end position="87"/>
    </location>
</feature>
<accession>A0A446CHG0</accession>
<evidence type="ECO:0000259" key="1">
    <source>
        <dbReference type="Pfam" id="PF12957"/>
    </source>
</evidence>
<protein>
    <recommendedName>
        <fullName evidence="1">DUF3846 domain-containing protein</fullName>
    </recommendedName>
</protein>
<gene>
    <name evidence="2" type="ORF">AVE30378_02525</name>
</gene>
<evidence type="ECO:0000313" key="2">
    <source>
        <dbReference type="EMBL" id="SSW67248.1"/>
    </source>
</evidence>
<organism evidence="2 3">
    <name type="scientific">Achromobacter veterisilvae</name>
    <dbReference type="NCBI Taxonomy" id="2069367"/>
    <lineage>
        <taxon>Bacteria</taxon>
        <taxon>Pseudomonadati</taxon>
        <taxon>Pseudomonadota</taxon>
        <taxon>Betaproteobacteria</taxon>
        <taxon>Burkholderiales</taxon>
        <taxon>Alcaligenaceae</taxon>
        <taxon>Achromobacter</taxon>
    </lineage>
</organism>
<dbReference type="OrthoDB" id="8656862at2"/>
<dbReference type="InterPro" id="IPR024559">
    <property type="entry name" value="DUF3846"/>
</dbReference>
<sequence>MKPIRKLIRADGAETELHGPHALQDVRQMIGADALDTVSLADRVHVMLVDDGGIRKNLPVNPAATRLYQDARGVPHQIRGDVVIVPDSDYAREA</sequence>
<dbReference type="Proteomes" id="UP000289465">
    <property type="component" value="Unassembled WGS sequence"/>
</dbReference>
<dbReference type="Pfam" id="PF12957">
    <property type="entry name" value="DUF3846"/>
    <property type="match status" value="1"/>
</dbReference>
<dbReference type="EMBL" id="UFQC01000011">
    <property type="protein sequence ID" value="SSW67248.1"/>
    <property type="molecule type" value="Genomic_DNA"/>
</dbReference>
<dbReference type="RefSeq" id="WP_129241221.1">
    <property type="nucleotide sequence ID" value="NZ_UFQC01000011.1"/>
</dbReference>
<reference evidence="2 3" key="1">
    <citation type="submission" date="2018-07" db="EMBL/GenBank/DDBJ databases">
        <authorList>
            <person name="Peeters C."/>
        </authorList>
    </citation>
    <scope>NUCLEOTIDE SEQUENCE [LARGE SCALE GENOMIC DNA]</scope>
    <source>
        <strain evidence="2 3">LMG 30378</strain>
    </source>
</reference>